<evidence type="ECO:0000313" key="2">
    <source>
        <dbReference type="Proteomes" id="UP001596422"/>
    </source>
</evidence>
<gene>
    <name evidence="1" type="ORF">ACFQDL_31065</name>
</gene>
<accession>A0ABW2A9C9</accession>
<protein>
    <recommendedName>
        <fullName evidence="3">Lysozyme inhibitor LprI N-terminal domain-containing protein</fullName>
    </recommendedName>
</protein>
<dbReference type="RefSeq" id="WP_379913642.1">
    <property type="nucleotide sequence ID" value="NZ_JBHSWE010000002.1"/>
</dbReference>
<dbReference type="Proteomes" id="UP001596422">
    <property type="component" value="Unassembled WGS sequence"/>
</dbReference>
<sequence length="138" mass="15496">MHRFLMASFWKAGALVIGAIALVICYQFATTISAANNVLETAESELERATPPEVYRAWDSCNRGLDDNADRRVLSKHQCQLDALSVAQEIGQARTADWAFSEYNRALHEVAAQIERDMPWPLSVVIDPLYRLVMRSLG</sequence>
<keyword evidence="2" id="KW-1185">Reference proteome</keyword>
<comment type="caution">
    <text evidence="1">The sequence shown here is derived from an EMBL/GenBank/DDBJ whole genome shotgun (WGS) entry which is preliminary data.</text>
</comment>
<name>A0ABW2A9C9_9GAMM</name>
<reference evidence="2" key="1">
    <citation type="journal article" date="2019" name="Int. J. Syst. Evol. Microbiol.">
        <title>The Global Catalogue of Microorganisms (GCM) 10K type strain sequencing project: providing services to taxonomists for standard genome sequencing and annotation.</title>
        <authorList>
            <consortium name="The Broad Institute Genomics Platform"/>
            <consortium name="The Broad Institute Genome Sequencing Center for Infectious Disease"/>
            <person name="Wu L."/>
            <person name="Ma J."/>
        </authorList>
    </citation>
    <scope>NUCLEOTIDE SEQUENCE [LARGE SCALE GENOMIC DNA]</scope>
    <source>
        <strain evidence="2">NBRC 111756</strain>
    </source>
</reference>
<proteinExistence type="predicted"/>
<organism evidence="1 2">
    <name type="scientific">Marinobacterium aestuariivivens</name>
    <dbReference type="NCBI Taxonomy" id="1698799"/>
    <lineage>
        <taxon>Bacteria</taxon>
        <taxon>Pseudomonadati</taxon>
        <taxon>Pseudomonadota</taxon>
        <taxon>Gammaproteobacteria</taxon>
        <taxon>Oceanospirillales</taxon>
        <taxon>Oceanospirillaceae</taxon>
        <taxon>Marinobacterium</taxon>
    </lineage>
</organism>
<evidence type="ECO:0008006" key="3">
    <source>
        <dbReference type="Google" id="ProtNLM"/>
    </source>
</evidence>
<evidence type="ECO:0000313" key="1">
    <source>
        <dbReference type="EMBL" id="MFC6674042.1"/>
    </source>
</evidence>
<dbReference type="EMBL" id="JBHSWE010000002">
    <property type="protein sequence ID" value="MFC6674042.1"/>
    <property type="molecule type" value="Genomic_DNA"/>
</dbReference>